<dbReference type="GO" id="GO:0005634">
    <property type="term" value="C:nucleus"/>
    <property type="evidence" value="ECO:0007669"/>
    <property type="project" value="TreeGrafter"/>
</dbReference>
<evidence type="ECO:0000259" key="2">
    <source>
        <dbReference type="Pfam" id="PF22749"/>
    </source>
</evidence>
<evidence type="ECO:0000313" key="3">
    <source>
        <dbReference type="EMBL" id="KAA3676398.1"/>
    </source>
</evidence>
<name>A0A5J4NMY0_9TREM</name>
<gene>
    <name evidence="3" type="ORF">DEA37_0009650</name>
</gene>
<dbReference type="PANTHER" id="PTHR21357">
    <property type="entry name" value="FAM172 FAMILY PROTEIN HOMOLOG CG10038"/>
    <property type="match status" value="1"/>
</dbReference>
<organism evidence="3 4">
    <name type="scientific">Paragonimus westermani</name>
    <dbReference type="NCBI Taxonomy" id="34504"/>
    <lineage>
        <taxon>Eukaryota</taxon>
        <taxon>Metazoa</taxon>
        <taxon>Spiralia</taxon>
        <taxon>Lophotrochozoa</taxon>
        <taxon>Platyhelminthes</taxon>
        <taxon>Trematoda</taxon>
        <taxon>Digenea</taxon>
        <taxon>Plagiorchiida</taxon>
        <taxon>Troglotremata</taxon>
        <taxon>Troglotrematidae</taxon>
        <taxon>Paragonimus</taxon>
    </lineage>
</organism>
<sequence length="896" mass="95771">MKVAFTGASLRRQEMIRAVCTRQVRQRLFDLNMESSQIPIPGHPSLCMRVLHSTHLFTHTGPVLIVLQGGGVTQAGVWATRLLLHPQHGLRSGSQLDLIRKAHTLGYAVVLINANEYVPSEVELDAIQWMSSAFFPPVSHADSSTMGTEEVGSSGLLLRQDISMKSLFAAVQPQPAASDVSVTCSSISTSGSSLPIRPPPTTLTGPTLTADSIPSCVISNQWSTYSANSSALFSLLLSNSTVQPDANCSQNASSLPTELARHTTFPRVSQTKTIVNYLPPSATIASAPTHLSPSAACFKCVGGFPLRFTEKSQSPVNETCASEVRVPPFLVPQASTSFSVSAVDQKSASSSAESASYGEVLGTGENRRNKTQTDPLLTFRLLKSAAALLGKSQPGQLVDSPIAGLGQSVSADALLEVSLEDRLYGLWCQIVPRLKSDNIVVWAHQQGGAALVHPLKPMPGLFPGFPSSSPNLAPVQPVDSKVAFSIPDYASTCSTSTVSKAAFSDMKTTSSREYILKRGGHWKRPTASGMSAKTGHTACAHASPTSVYTINPAIADRLMSAFPSRGCSTRRRHVSANAVLSSTDVRAHVAQSSVEVPSVEHSNDSPEHLDSSIASDNAICRHSQCTCVDQSYSKGRRVYDHMTHHAIASASQRSSQPPTNLRGFTSLPISSSTAGEPPTPGKVPSFDASSASTDLGADGKTSELTIRLARAWQRKARRFQSDLFTRIKAIVFTECPTVLNLAMEGIGWGTQLFEESVQANSSNDPKSPSLYKPSIIKNQIPSRVLEVRRWLAEKSVHYVTADLPIGTRLDEVSCEADEIQVLSSSTIEHDLIPATILDSALDFFNSKLGLNSKLNSNNGDVGSSTSDIAQKKGDLADTVETDPGLCRRTSGVIRVT</sequence>
<evidence type="ECO:0000256" key="1">
    <source>
        <dbReference type="SAM" id="MobiDB-lite"/>
    </source>
</evidence>
<keyword evidence="4" id="KW-1185">Reference proteome</keyword>
<proteinExistence type="predicted"/>
<feature type="region of interest" description="Disordered" evidence="1">
    <location>
        <begin position="647"/>
        <end position="697"/>
    </location>
</feature>
<dbReference type="GO" id="GO:0031048">
    <property type="term" value="P:regulatory ncRNA-mediated heterochromatin formation"/>
    <property type="evidence" value="ECO:0007669"/>
    <property type="project" value="TreeGrafter"/>
</dbReference>
<dbReference type="InterPro" id="IPR053858">
    <property type="entry name" value="Arb2_dom"/>
</dbReference>
<dbReference type="InterPro" id="IPR048263">
    <property type="entry name" value="Arb2"/>
</dbReference>
<dbReference type="PANTHER" id="PTHR21357:SF4">
    <property type="entry name" value="FAM172 FAMILY PROTEIN HOMOLOG CG10038"/>
    <property type="match status" value="1"/>
</dbReference>
<feature type="compositionally biased region" description="Polar residues" evidence="1">
    <location>
        <begin position="649"/>
        <end position="674"/>
    </location>
</feature>
<reference evidence="3 4" key="1">
    <citation type="journal article" date="2019" name="Gigascience">
        <title>Whole-genome sequence of the oriental lung fluke Paragonimus westermani.</title>
        <authorList>
            <person name="Oey H."/>
            <person name="Zakrzewski M."/>
            <person name="Narain K."/>
            <person name="Devi K.R."/>
            <person name="Agatsuma T."/>
            <person name="Nawaratna S."/>
            <person name="Gobert G.N."/>
            <person name="Jones M.K."/>
            <person name="Ragan M.A."/>
            <person name="McManus D.P."/>
            <person name="Krause L."/>
        </authorList>
    </citation>
    <scope>NUCLEOTIDE SEQUENCE [LARGE SCALE GENOMIC DNA]</scope>
    <source>
        <strain evidence="3 4">IND2009</strain>
    </source>
</reference>
<comment type="caution">
    <text evidence="3">The sequence shown here is derived from an EMBL/GenBank/DDBJ whole genome shotgun (WGS) entry which is preliminary data.</text>
</comment>
<accession>A0A5J4NMY0</accession>
<dbReference type="Proteomes" id="UP000324629">
    <property type="component" value="Unassembled WGS sequence"/>
</dbReference>
<dbReference type="EMBL" id="QNGE01002009">
    <property type="protein sequence ID" value="KAA3676398.1"/>
    <property type="molecule type" value="Genomic_DNA"/>
</dbReference>
<dbReference type="Pfam" id="PF22749">
    <property type="entry name" value="Arb2"/>
    <property type="match status" value="1"/>
</dbReference>
<dbReference type="GO" id="GO:0035197">
    <property type="term" value="F:siRNA binding"/>
    <property type="evidence" value="ECO:0007669"/>
    <property type="project" value="TreeGrafter"/>
</dbReference>
<evidence type="ECO:0000313" key="4">
    <source>
        <dbReference type="Proteomes" id="UP000324629"/>
    </source>
</evidence>
<feature type="domain" description="Arb2" evidence="2">
    <location>
        <begin position="15"/>
        <end position="120"/>
    </location>
</feature>
<protein>
    <recommendedName>
        <fullName evidence="2">Arb2 domain-containing protein</fullName>
    </recommendedName>
</protein>
<dbReference type="AlphaFoldDB" id="A0A5J4NMY0"/>